<evidence type="ECO:0000256" key="1">
    <source>
        <dbReference type="ARBA" id="ARBA00009431"/>
    </source>
</evidence>
<name>K3WIJ5_GLOUD</name>
<evidence type="ECO:0008006" key="11">
    <source>
        <dbReference type="Google" id="ProtNLM"/>
    </source>
</evidence>
<evidence type="ECO:0000256" key="7">
    <source>
        <dbReference type="SAM" id="MobiDB-lite"/>
    </source>
</evidence>
<protein>
    <recommendedName>
        <fullName evidence="11">Carboxypeptidase</fullName>
    </recommendedName>
</protein>
<dbReference type="VEuPathDB" id="FungiDB:PYU1_G004776"/>
<keyword evidence="4" id="KW-0732">Signal</keyword>
<evidence type="ECO:0000256" key="2">
    <source>
        <dbReference type="ARBA" id="ARBA00022645"/>
    </source>
</evidence>
<proteinExistence type="inferred from homology"/>
<accession>K3WIJ5</accession>
<dbReference type="PANTHER" id="PTHR11802:SF3">
    <property type="entry name" value="RETINOID-INDUCIBLE SERINE CARBOXYPEPTIDASE"/>
    <property type="match status" value="1"/>
</dbReference>
<evidence type="ECO:0000256" key="5">
    <source>
        <dbReference type="ARBA" id="ARBA00022801"/>
    </source>
</evidence>
<dbReference type="PROSITE" id="PS00560">
    <property type="entry name" value="CARBOXYPEPT_SER_HIS"/>
    <property type="match status" value="1"/>
</dbReference>
<dbReference type="eggNOG" id="KOG1282">
    <property type="taxonomic scope" value="Eukaryota"/>
</dbReference>
<dbReference type="STRING" id="431595.K3WIJ5"/>
<dbReference type="InParanoid" id="K3WIJ5"/>
<sequence>MQSAHAQRILASERPSAPHAVATFDDAVATPQRKLLSETQQDRLDDLVKDLPGLDPTAAASITQRAGRIGLSSSTHNNIFYWHFAASKSPETAPLVIWLNGGPGCSSMQGLFLGISPFKLVNGTHIEINKHSWHHSANMLFIDQPVGTGMSQTRGNSYRRDEDGVAHDFYEFLVKFLQSHSEYLSVNPDDNKQISREIYIFGESHAGRWIPEFSEYILKQNNQALKEVDLTIRLRGVGIGNGWVHPLIQYDYSDFAHGLGLLTFGQVRSLKANFVDCQNALVAGNFNAPACFNNMNSILAGLKTSSGKRLNYYDVREYRKSIGTYPSGQDNIVAYLNQPSVRKALHANEDEAFKFEICSDPVFNGLQNFDGVSTLDKVQHMLQRGMKVMFYNGQWDMMCNHYGTEKLLLNLDWNGSATYQEAKKYTWMAAHRGDPAGFAQQGGNLTYLVIANGGHMVPYDVPDVAADMMRRFVTGDEFTDSAQTIENTKTNMTDLESLQCYVSDTTTSSTAKVLQLGTTWLWVAVLISVMTSLLAVSVTLMYMRNKKAKQPAGHSIIVQESDDEDAPGSAIDESDEESPKAAPEAASPV</sequence>
<feature type="region of interest" description="Disordered" evidence="7">
    <location>
        <begin position="552"/>
        <end position="589"/>
    </location>
</feature>
<dbReference type="SUPFAM" id="SSF53474">
    <property type="entry name" value="alpha/beta-Hydrolases"/>
    <property type="match status" value="1"/>
</dbReference>
<evidence type="ECO:0000256" key="4">
    <source>
        <dbReference type="ARBA" id="ARBA00022729"/>
    </source>
</evidence>
<keyword evidence="8" id="KW-1133">Transmembrane helix</keyword>
<keyword evidence="6" id="KW-0325">Glycoprotein</keyword>
<keyword evidence="2" id="KW-0121">Carboxypeptidase</keyword>
<reference evidence="10" key="1">
    <citation type="journal article" date="2010" name="Genome Biol.">
        <title>Genome sequence of the necrotrophic plant pathogen Pythium ultimum reveals original pathogenicity mechanisms and effector repertoire.</title>
        <authorList>
            <person name="Levesque C.A."/>
            <person name="Brouwer H."/>
            <person name="Cano L."/>
            <person name="Hamilton J.P."/>
            <person name="Holt C."/>
            <person name="Huitema E."/>
            <person name="Raffaele S."/>
            <person name="Robideau G.P."/>
            <person name="Thines M."/>
            <person name="Win J."/>
            <person name="Zerillo M.M."/>
            <person name="Beakes G.W."/>
            <person name="Boore J.L."/>
            <person name="Busam D."/>
            <person name="Dumas B."/>
            <person name="Ferriera S."/>
            <person name="Fuerstenberg S.I."/>
            <person name="Gachon C.M."/>
            <person name="Gaulin E."/>
            <person name="Govers F."/>
            <person name="Grenville-Briggs L."/>
            <person name="Horner N."/>
            <person name="Hostetler J."/>
            <person name="Jiang R.H."/>
            <person name="Johnson J."/>
            <person name="Krajaejun T."/>
            <person name="Lin H."/>
            <person name="Meijer H.J."/>
            <person name="Moore B."/>
            <person name="Morris P."/>
            <person name="Phuntmart V."/>
            <person name="Puiu D."/>
            <person name="Shetty J."/>
            <person name="Stajich J.E."/>
            <person name="Tripathy S."/>
            <person name="Wawra S."/>
            <person name="van West P."/>
            <person name="Whitty B.R."/>
            <person name="Coutinho P.M."/>
            <person name="Henrissat B."/>
            <person name="Martin F."/>
            <person name="Thomas P.D."/>
            <person name="Tyler B.M."/>
            <person name="De Vries R.P."/>
            <person name="Kamoun S."/>
            <person name="Yandell M."/>
            <person name="Tisserat N."/>
            <person name="Buell C.R."/>
        </authorList>
    </citation>
    <scope>NUCLEOTIDE SEQUENCE</scope>
    <source>
        <strain evidence="10">DAOM:BR144</strain>
    </source>
</reference>
<reference evidence="10" key="2">
    <citation type="submission" date="2010-04" db="EMBL/GenBank/DDBJ databases">
        <authorList>
            <person name="Buell R."/>
            <person name="Hamilton J."/>
            <person name="Hostetler J."/>
        </authorList>
    </citation>
    <scope>NUCLEOTIDE SEQUENCE [LARGE SCALE GENOMIC DNA]</scope>
    <source>
        <strain evidence="10">DAOM:BR144</strain>
    </source>
</reference>
<feature type="transmembrane region" description="Helical" evidence="8">
    <location>
        <begin position="520"/>
        <end position="542"/>
    </location>
</feature>
<evidence type="ECO:0000313" key="9">
    <source>
        <dbReference type="EnsemblProtists" id="PYU1_T004787"/>
    </source>
</evidence>
<dbReference type="HOGENOM" id="CLU_008523_11_3_1"/>
<dbReference type="EMBL" id="GL376631">
    <property type="status" value="NOT_ANNOTATED_CDS"/>
    <property type="molecule type" value="Genomic_DNA"/>
</dbReference>
<dbReference type="GO" id="GO:0006508">
    <property type="term" value="P:proteolysis"/>
    <property type="evidence" value="ECO:0007669"/>
    <property type="project" value="UniProtKB-KW"/>
</dbReference>
<evidence type="ECO:0000256" key="3">
    <source>
        <dbReference type="ARBA" id="ARBA00022670"/>
    </source>
</evidence>
<organism evidence="9 10">
    <name type="scientific">Globisporangium ultimum (strain ATCC 200006 / CBS 805.95 / DAOM BR144)</name>
    <name type="common">Pythium ultimum</name>
    <dbReference type="NCBI Taxonomy" id="431595"/>
    <lineage>
        <taxon>Eukaryota</taxon>
        <taxon>Sar</taxon>
        <taxon>Stramenopiles</taxon>
        <taxon>Oomycota</taxon>
        <taxon>Peronosporomycetes</taxon>
        <taxon>Pythiales</taxon>
        <taxon>Pythiaceae</taxon>
        <taxon>Globisporangium</taxon>
    </lineage>
</organism>
<reference evidence="9" key="3">
    <citation type="submission" date="2015-02" db="UniProtKB">
        <authorList>
            <consortium name="EnsemblProtists"/>
        </authorList>
    </citation>
    <scope>IDENTIFICATION</scope>
    <source>
        <strain evidence="9">DAOM BR144</strain>
    </source>
</reference>
<evidence type="ECO:0000256" key="6">
    <source>
        <dbReference type="ARBA" id="ARBA00023180"/>
    </source>
</evidence>
<dbReference type="InterPro" id="IPR033124">
    <property type="entry name" value="Ser_caboxypep_his_AS"/>
</dbReference>
<dbReference type="Gene3D" id="3.40.50.1820">
    <property type="entry name" value="alpha/beta hydrolase"/>
    <property type="match status" value="1"/>
</dbReference>
<feature type="compositionally biased region" description="Acidic residues" evidence="7">
    <location>
        <begin position="560"/>
        <end position="576"/>
    </location>
</feature>
<dbReference type="OMA" id="EMADQFV"/>
<dbReference type="GO" id="GO:0004185">
    <property type="term" value="F:serine-type carboxypeptidase activity"/>
    <property type="evidence" value="ECO:0007669"/>
    <property type="project" value="InterPro"/>
</dbReference>
<dbReference type="PRINTS" id="PR00724">
    <property type="entry name" value="CRBOXYPTASEC"/>
</dbReference>
<evidence type="ECO:0000256" key="8">
    <source>
        <dbReference type="SAM" id="Phobius"/>
    </source>
</evidence>
<keyword evidence="8" id="KW-0472">Membrane</keyword>
<dbReference type="Pfam" id="PF00450">
    <property type="entry name" value="Peptidase_S10"/>
    <property type="match status" value="1"/>
</dbReference>
<dbReference type="EnsemblProtists" id="PYU1_T004787">
    <property type="protein sequence ID" value="PYU1_T004787"/>
    <property type="gene ID" value="PYU1_G004776"/>
</dbReference>
<dbReference type="AlphaFoldDB" id="K3WIJ5"/>
<keyword evidence="3" id="KW-0645">Protease</keyword>
<keyword evidence="8" id="KW-0812">Transmembrane</keyword>
<dbReference type="Proteomes" id="UP000019132">
    <property type="component" value="Unassembled WGS sequence"/>
</dbReference>
<evidence type="ECO:0000313" key="10">
    <source>
        <dbReference type="Proteomes" id="UP000019132"/>
    </source>
</evidence>
<keyword evidence="5" id="KW-0378">Hydrolase</keyword>
<dbReference type="InterPro" id="IPR029058">
    <property type="entry name" value="AB_hydrolase_fold"/>
</dbReference>
<dbReference type="InterPro" id="IPR001563">
    <property type="entry name" value="Peptidase_S10"/>
</dbReference>
<feature type="compositionally biased region" description="Low complexity" evidence="7">
    <location>
        <begin position="580"/>
        <end position="589"/>
    </location>
</feature>
<keyword evidence="10" id="KW-1185">Reference proteome</keyword>
<dbReference type="PANTHER" id="PTHR11802">
    <property type="entry name" value="SERINE PROTEASE FAMILY S10 SERINE CARBOXYPEPTIDASE"/>
    <property type="match status" value="1"/>
</dbReference>
<comment type="similarity">
    <text evidence="1">Belongs to the peptidase S10 family.</text>
</comment>